<dbReference type="OrthoDB" id="1907500at2759"/>
<dbReference type="PANTHER" id="PTHR33674">
    <property type="entry name" value="METHIONINE-S-OXIDE REDUCTASE"/>
    <property type="match status" value="1"/>
</dbReference>
<accession>A0A7J0GG71</accession>
<reference evidence="2 3" key="1">
    <citation type="submission" date="2019-07" db="EMBL/GenBank/DDBJ databases">
        <title>De Novo Assembly of kiwifruit Actinidia rufa.</title>
        <authorList>
            <person name="Sugita-Konishi S."/>
            <person name="Sato K."/>
            <person name="Mori E."/>
            <person name="Abe Y."/>
            <person name="Kisaki G."/>
            <person name="Hamano K."/>
            <person name="Suezawa K."/>
            <person name="Otani M."/>
            <person name="Fukuda T."/>
            <person name="Manabe T."/>
            <person name="Gomi K."/>
            <person name="Tabuchi M."/>
            <person name="Akimitsu K."/>
            <person name="Kataoka I."/>
        </authorList>
    </citation>
    <scope>NUCLEOTIDE SEQUENCE [LARGE SCALE GENOMIC DNA]</scope>
    <source>
        <strain evidence="3">cv. Fuchu</strain>
    </source>
</reference>
<dbReference type="Pfam" id="PF24046">
    <property type="entry name" value="At4g08330"/>
    <property type="match status" value="1"/>
</dbReference>
<name>A0A7J0GG71_9ERIC</name>
<evidence type="ECO:0000313" key="3">
    <source>
        <dbReference type="Proteomes" id="UP000585474"/>
    </source>
</evidence>
<sequence length="161" mass="18070">MCLNSLLLCIEHSLSIFLEEGQLQPPHQPFSTSSNQFSYKLVGTESISLWHIGCALHPVGSGSCGYELNLGSSGRNTITIGSKYGKSIKRGITSFFFIDESRFTQVEELQCVPYISKNSWGLFARERSFFAGSVVTIYVGTAYEDHDSPYPYLYYGYWNCV</sequence>
<organism evidence="2 3">
    <name type="scientific">Actinidia rufa</name>
    <dbReference type="NCBI Taxonomy" id="165716"/>
    <lineage>
        <taxon>Eukaryota</taxon>
        <taxon>Viridiplantae</taxon>
        <taxon>Streptophyta</taxon>
        <taxon>Embryophyta</taxon>
        <taxon>Tracheophyta</taxon>
        <taxon>Spermatophyta</taxon>
        <taxon>Magnoliopsida</taxon>
        <taxon>eudicotyledons</taxon>
        <taxon>Gunneridae</taxon>
        <taxon>Pentapetalae</taxon>
        <taxon>asterids</taxon>
        <taxon>Ericales</taxon>
        <taxon>Actinidiaceae</taxon>
        <taxon>Actinidia</taxon>
    </lineage>
</organism>
<dbReference type="PANTHER" id="PTHR33674:SF8">
    <property type="entry name" value="OS01G0833400 PROTEIN"/>
    <property type="match status" value="1"/>
</dbReference>
<protein>
    <submittedName>
        <fullName evidence="2">Uncharacterized protein</fullName>
    </submittedName>
</protein>
<evidence type="ECO:0000256" key="1">
    <source>
        <dbReference type="SAM" id="SignalP"/>
    </source>
</evidence>
<gene>
    <name evidence="2" type="ORF">Acr_21g0003980</name>
</gene>
<proteinExistence type="predicted"/>
<dbReference type="EMBL" id="BJWL01000021">
    <property type="protein sequence ID" value="GFZ09799.1"/>
    <property type="molecule type" value="Genomic_DNA"/>
</dbReference>
<evidence type="ECO:0000313" key="2">
    <source>
        <dbReference type="EMBL" id="GFZ09799.1"/>
    </source>
</evidence>
<feature type="chain" id="PRO_5029609957" evidence="1">
    <location>
        <begin position="16"/>
        <end position="161"/>
    </location>
</feature>
<comment type="caution">
    <text evidence="2">The sequence shown here is derived from an EMBL/GenBank/DDBJ whole genome shotgun (WGS) entry which is preliminary data.</text>
</comment>
<dbReference type="InterPro" id="IPR045282">
    <property type="entry name" value="At4g08330-like"/>
</dbReference>
<keyword evidence="3" id="KW-1185">Reference proteome</keyword>
<dbReference type="AlphaFoldDB" id="A0A7J0GG71"/>
<feature type="signal peptide" evidence="1">
    <location>
        <begin position="1"/>
        <end position="15"/>
    </location>
</feature>
<keyword evidence="1" id="KW-0732">Signal</keyword>
<dbReference type="Proteomes" id="UP000585474">
    <property type="component" value="Unassembled WGS sequence"/>
</dbReference>